<dbReference type="RefSeq" id="WP_408084030.1">
    <property type="nucleotide sequence ID" value="NZ_JBELPZ010000003.1"/>
</dbReference>
<sequence>MKRKMILLAGIFVFGFISNINAQQAADSLATPTIADVMNHRVEQGETVMLICKKYLVQPKDVYAINPSAVNGISPNTILHIPVDKSLISRKELENRLKPKKRALTANR</sequence>
<keyword evidence="3" id="KW-1185">Reference proteome</keyword>
<dbReference type="SUPFAM" id="SSF54106">
    <property type="entry name" value="LysM domain"/>
    <property type="match status" value="1"/>
</dbReference>
<feature type="signal peptide" evidence="1">
    <location>
        <begin position="1"/>
        <end position="22"/>
    </location>
</feature>
<dbReference type="InterPro" id="IPR018392">
    <property type="entry name" value="LysM"/>
</dbReference>
<protein>
    <submittedName>
        <fullName evidence="2">LysM domain-containing protein</fullName>
    </submittedName>
</protein>
<dbReference type="CDD" id="cd00118">
    <property type="entry name" value="LysM"/>
    <property type="match status" value="1"/>
</dbReference>
<evidence type="ECO:0000256" key="1">
    <source>
        <dbReference type="SAM" id="SignalP"/>
    </source>
</evidence>
<dbReference type="Gene3D" id="3.10.350.10">
    <property type="entry name" value="LysM domain"/>
    <property type="match status" value="1"/>
</dbReference>
<feature type="chain" id="PRO_5046010001" evidence="1">
    <location>
        <begin position="23"/>
        <end position="108"/>
    </location>
</feature>
<keyword evidence="1" id="KW-0732">Signal</keyword>
<gene>
    <name evidence="2" type="ORF">ABS766_05030</name>
</gene>
<dbReference type="Proteomes" id="UP001629156">
    <property type="component" value="Unassembled WGS sequence"/>
</dbReference>
<evidence type="ECO:0000313" key="2">
    <source>
        <dbReference type="EMBL" id="MFL9843778.1"/>
    </source>
</evidence>
<evidence type="ECO:0000313" key="3">
    <source>
        <dbReference type="Proteomes" id="UP001629156"/>
    </source>
</evidence>
<reference evidence="2 3" key="1">
    <citation type="submission" date="2024-06" db="EMBL/GenBank/DDBJ databases">
        <authorList>
            <person name="Kaempfer P."/>
            <person name="Viver T."/>
        </authorList>
    </citation>
    <scope>NUCLEOTIDE SEQUENCE [LARGE SCALE GENOMIC DNA]</scope>
    <source>
        <strain evidence="2 3">ST-119</strain>
    </source>
</reference>
<organism evidence="2 3">
    <name type="scientific">Flavobacterium rhizosphaerae</name>
    <dbReference type="NCBI Taxonomy" id="3163298"/>
    <lineage>
        <taxon>Bacteria</taxon>
        <taxon>Pseudomonadati</taxon>
        <taxon>Bacteroidota</taxon>
        <taxon>Flavobacteriia</taxon>
        <taxon>Flavobacteriales</taxon>
        <taxon>Flavobacteriaceae</taxon>
        <taxon>Flavobacterium</taxon>
    </lineage>
</organism>
<comment type="caution">
    <text evidence="2">The sequence shown here is derived from an EMBL/GenBank/DDBJ whole genome shotgun (WGS) entry which is preliminary data.</text>
</comment>
<dbReference type="EMBL" id="JBELPZ010000003">
    <property type="protein sequence ID" value="MFL9843778.1"/>
    <property type="molecule type" value="Genomic_DNA"/>
</dbReference>
<name>A0ABW8YU33_9FLAO</name>
<dbReference type="InterPro" id="IPR036779">
    <property type="entry name" value="LysM_dom_sf"/>
</dbReference>
<proteinExistence type="predicted"/>
<accession>A0ABW8YU33</accession>